<comment type="caution">
    <text evidence="2">Lacks conserved residue(s) required for the propagation of feature annotation.</text>
</comment>
<dbReference type="InterPro" id="IPR000436">
    <property type="entry name" value="Sushi_SCR_CCP_dom"/>
</dbReference>
<organism evidence="5 6">
    <name type="scientific">Alligator mississippiensis</name>
    <name type="common">American alligator</name>
    <dbReference type="NCBI Taxonomy" id="8496"/>
    <lineage>
        <taxon>Eukaryota</taxon>
        <taxon>Metazoa</taxon>
        <taxon>Chordata</taxon>
        <taxon>Craniata</taxon>
        <taxon>Vertebrata</taxon>
        <taxon>Euteleostomi</taxon>
        <taxon>Archelosauria</taxon>
        <taxon>Archosauria</taxon>
        <taxon>Crocodylia</taxon>
        <taxon>Alligatoridae</taxon>
        <taxon>Alligatorinae</taxon>
        <taxon>Alligator</taxon>
    </lineage>
</organism>
<evidence type="ECO:0000259" key="4">
    <source>
        <dbReference type="PROSITE" id="PS50923"/>
    </source>
</evidence>
<evidence type="ECO:0000313" key="5">
    <source>
        <dbReference type="EMBL" id="KYO25324.1"/>
    </source>
</evidence>
<dbReference type="SUPFAM" id="SSF57535">
    <property type="entry name" value="Complement control module/SCR domain"/>
    <property type="match status" value="1"/>
</dbReference>
<accession>A0A151MLD0</accession>
<dbReference type="Gene3D" id="2.10.70.10">
    <property type="entry name" value="Complement Module, domain 1"/>
    <property type="match status" value="1"/>
</dbReference>
<keyword evidence="6" id="KW-1185">Reference proteome</keyword>
<dbReference type="SMART" id="SM00032">
    <property type="entry name" value="CCP"/>
    <property type="match status" value="2"/>
</dbReference>
<keyword evidence="2" id="KW-0768">Sushi</keyword>
<protein>
    <recommendedName>
        <fullName evidence="4">Sushi domain-containing protein</fullName>
    </recommendedName>
</protein>
<dbReference type="Gene3D" id="2.20.28.230">
    <property type="match status" value="1"/>
</dbReference>
<dbReference type="Proteomes" id="UP000050525">
    <property type="component" value="Unassembled WGS sequence"/>
</dbReference>
<feature type="signal peptide" evidence="3">
    <location>
        <begin position="1"/>
        <end position="19"/>
    </location>
</feature>
<gene>
    <name evidence="5" type="ORF">Y1Q_0007227</name>
</gene>
<evidence type="ECO:0000313" key="6">
    <source>
        <dbReference type="Proteomes" id="UP000050525"/>
    </source>
</evidence>
<evidence type="ECO:0000256" key="3">
    <source>
        <dbReference type="SAM" id="SignalP"/>
    </source>
</evidence>
<dbReference type="PROSITE" id="PS50923">
    <property type="entry name" value="SUSHI"/>
    <property type="match status" value="1"/>
</dbReference>
<reference evidence="5 6" key="1">
    <citation type="journal article" date="2012" name="Genome Biol.">
        <title>Sequencing three crocodilian genomes to illuminate the evolution of archosaurs and amniotes.</title>
        <authorList>
            <person name="St John J.A."/>
            <person name="Braun E.L."/>
            <person name="Isberg S.R."/>
            <person name="Miles L.G."/>
            <person name="Chong A.Y."/>
            <person name="Gongora J."/>
            <person name="Dalzell P."/>
            <person name="Moran C."/>
            <person name="Bed'hom B."/>
            <person name="Abzhanov A."/>
            <person name="Burgess S.C."/>
            <person name="Cooksey A.M."/>
            <person name="Castoe T.A."/>
            <person name="Crawford N.G."/>
            <person name="Densmore L.D."/>
            <person name="Drew J.C."/>
            <person name="Edwards S.V."/>
            <person name="Faircloth B.C."/>
            <person name="Fujita M.K."/>
            <person name="Greenwold M.J."/>
            <person name="Hoffmann F.G."/>
            <person name="Howard J.M."/>
            <person name="Iguchi T."/>
            <person name="Janes D.E."/>
            <person name="Khan S.Y."/>
            <person name="Kohno S."/>
            <person name="de Koning A.J."/>
            <person name="Lance S.L."/>
            <person name="McCarthy F.M."/>
            <person name="McCormack J.E."/>
            <person name="Merchant M.E."/>
            <person name="Peterson D.G."/>
            <person name="Pollock D.D."/>
            <person name="Pourmand N."/>
            <person name="Raney B.J."/>
            <person name="Roessler K.A."/>
            <person name="Sanford J.R."/>
            <person name="Sawyer R.H."/>
            <person name="Schmidt C.J."/>
            <person name="Triplett E.W."/>
            <person name="Tuberville T.D."/>
            <person name="Venegas-Anaya M."/>
            <person name="Howard J.T."/>
            <person name="Jarvis E.D."/>
            <person name="Guillette L.J.Jr."/>
            <person name="Glenn T.C."/>
            <person name="Green R.E."/>
            <person name="Ray D.A."/>
        </authorList>
    </citation>
    <scope>NUCLEOTIDE SEQUENCE [LARGE SCALE GENOMIC DNA]</scope>
    <source>
        <strain evidence="5">KSC_2009_1</strain>
    </source>
</reference>
<keyword evidence="3" id="KW-0732">Signal</keyword>
<dbReference type="EMBL" id="AKHW03005859">
    <property type="protein sequence ID" value="KYO25324.1"/>
    <property type="molecule type" value="Genomic_DNA"/>
</dbReference>
<feature type="chain" id="PRO_5007585279" description="Sushi domain-containing protein" evidence="3">
    <location>
        <begin position="20"/>
        <end position="241"/>
    </location>
</feature>
<proteinExistence type="predicted"/>
<name>A0A151MLD0_ALLMI</name>
<evidence type="ECO:0000256" key="1">
    <source>
        <dbReference type="ARBA" id="ARBA00023157"/>
    </source>
</evidence>
<dbReference type="AlphaFoldDB" id="A0A151MLD0"/>
<evidence type="ECO:0000256" key="2">
    <source>
        <dbReference type="PROSITE-ProRule" id="PRU00302"/>
    </source>
</evidence>
<dbReference type="InterPro" id="IPR035976">
    <property type="entry name" value="Sushi/SCR/CCP_sf"/>
</dbReference>
<sequence length="241" mass="26504">MALWVQTLAFLLALPPFLCVQDPAPSSPSRQEGVKSPGNVDVHQPVVIPVSSNLEAKCRVPELWDSRADFTPKQLSYNPGEMVTWSCPKGHRPSLVNTMCMQLGNWNPPSIHCVGFCTVAGNLPPSVSTTSIQTEFPIGQRVWVTCRPEQFEEGSFPVQCVDRAGHPEWDISHVSCIGKPESKQAGIMAWRHQAARSSTEQEHYEELQPQGPLDIYSQMQTPLPAVPGVARRGIPDSSLQA</sequence>
<keyword evidence="1" id="KW-1015">Disulfide bond</keyword>
<dbReference type="Pfam" id="PF00084">
    <property type="entry name" value="Sushi"/>
    <property type="match status" value="1"/>
</dbReference>
<feature type="domain" description="Sushi" evidence="4">
    <location>
        <begin position="56"/>
        <end position="115"/>
    </location>
</feature>
<comment type="caution">
    <text evidence="5">The sequence shown here is derived from an EMBL/GenBank/DDBJ whole genome shotgun (WGS) entry which is preliminary data.</text>
</comment>